<evidence type="ECO:0000313" key="3">
    <source>
        <dbReference type="Proteomes" id="UP000250235"/>
    </source>
</evidence>
<reference evidence="2 3" key="1">
    <citation type="journal article" date="2015" name="Proc. Natl. Acad. Sci. U.S.A.">
        <title>The resurrection genome of Boea hygrometrica: A blueprint for survival of dehydration.</title>
        <authorList>
            <person name="Xiao L."/>
            <person name="Yang G."/>
            <person name="Zhang L."/>
            <person name="Yang X."/>
            <person name="Zhao S."/>
            <person name="Ji Z."/>
            <person name="Zhou Q."/>
            <person name="Hu M."/>
            <person name="Wang Y."/>
            <person name="Chen M."/>
            <person name="Xu Y."/>
            <person name="Jin H."/>
            <person name="Xiao X."/>
            <person name="Hu G."/>
            <person name="Bao F."/>
            <person name="Hu Y."/>
            <person name="Wan P."/>
            <person name="Li L."/>
            <person name="Deng X."/>
            <person name="Kuang T."/>
            <person name="Xiang C."/>
            <person name="Zhu J.K."/>
            <person name="Oliver M.J."/>
            <person name="He Y."/>
        </authorList>
    </citation>
    <scope>NUCLEOTIDE SEQUENCE [LARGE SCALE GENOMIC DNA]</scope>
    <source>
        <strain evidence="3">cv. XS01</strain>
    </source>
</reference>
<dbReference type="EMBL" id="KV015578">
    <property type="protein sequence ID" value="KZV20702.1"/>
    <property type="molecule type" value="Genomic_DNA"/>
</dbReference>
<gene>
    <name evidence="2" type="ORF">F511_09679</name>
</gene>
<keyword evidence="2" id="KW-0808">Transferase</keyword>
<protein>
    <submittedName>
        <fullName evidence="2">Mitogen-activated protein kinase kinase kinase 1-like</fullName>
    </submittedName>
</protein>
<keyword evidence="3" id="KW-1185">Reference proteome</keyword>
<keyword evidence="2" id="KW-0418">Kinase</keyword>
<dbReference type="GO" id="GO:0016301">
    <property type="term" value="F:kinase activity"/>
    <property type="evidence" value="ECO:0007669"/>
    <property type="project" value="UniProtKB-KW"/>
</dbReference>
<organism evidence="2 3">
    <name type="scientific">Dorcoceras hygrometricum</name>
    <dbReference type="NCBI Taxonomy" id="472368"/>
    <lineage>
        <taxon>Eukaryota</taxon>
        <taxon>Viridiplantae</taxon>
        <taxon>Streptophyta</taxon>
        <taxon>Embryophyta</taxon>
        <taxon>Tracheophyta</taxon>
        <taxon>Spermatophyta</taxon>
        <taxon>Magnoliopsida</taxon>
        <taxon>eudicotyledons</taxon>
        <taxon>Gunneridae</taxon>
        <taxon>Pentapetalae</taxon>
        <taxon>asterids</taxon>
        <taxon>lamiids</taxon>
        <taxon>Lamiales</taxon>
        <taxon>Gesneriaceae</taxon>
        <taxon>Didymocarpoideae</taxon>
        <taxon>Trichosporeae</taxon>
        <taxon>Loxocarpinae</taxon>
        <taxon>Dorcoceras</taxon>
    </lineage>
</organism>
<dbReference type="Proteomes" id="UP000250235">
    <property type="component" value="Unassembled WGS sequence"/>
</dbReference>
<accession>A0A2Z7AHZ8</accession>
<keyword evidence="1" id="KW-0812">Transmembrane</keyword>
<keyword evidence="1" id="KW-1133">Transmembrane helix</keyword>
<keyword evidence="1" id="KW-0472">Membrane</keyword>
<evidence type="ECO:0000256" key="1">
    <source>
        <dbReference type="SAM" id="Phobius"/>
    </source>
</evidence>
<name>A0A2Z7AHZ8_9LAMI</name>
<proteinExistence type="predicted"/>
<dbReference type="AlphaFoldDB" id="A0A2Z7AHZ8"/>
<sequence length="311" mass="34589">MKKRCSASGRICLSSSCARFPVVVVVGCISFLVVVIFLLSYLELLASIVHRSISPANSRRFRPPFVTIEVALDSSQKALSSHTNFGGCRWLEQKHEVAVFVRVFCCSVLRHRAWTGPVETLALLFTTAECDDITADVIIADSRFLLALCLDPTADSDDVTADAKRCRINLFKRHRFAIANFEYARLVALKLATDCSFCMSSIYLLRFSSSADYDVVTDDIIFDGPLRCSSWFPFDVPAGSSSSSSACSWFLSFQLIHFAPAAAVYNDELNQLLNFILRTIDWTDFATVHLLLRSEICTLSGIVRNTITGFV</sequence>
<evidence type="ECO:0000313" key="2">
    <source>
        <dbReference type="EMBL" id="KZV20702.1"/>
    </source>
</evidence>
<feature type="transmembrane region" description="Helical" evidence="1">
    <location>
        <begin position="20"/>
        <end position="42"/>
    </location>
</feature>